<dbReference type="Proteomes" id="UP001056834">
    <property type="component" value="Chromosome"/>
</dbReference>
<keyword evidence="4 12" id="KW-0812">Transmembrane</keyword>
<keyword evidence="2" id="KW-1003">Cell membrane</keyword>
<dbReference type="GO" id="GO:0006508">
    <property type="term" value="P:proteolysis"/>
    <property type="evidence" value="ECO:0007669"/>
    <property type="project" value="UniProtKB-KW"/>
</dbReference>
<keyword evidence="9 11" id="KW-0482">Metalloprotease</keyword>
<keyword evidence="15" id="KW-1185">Reference proteome</keyword>
<comment type="subcellular location">
    <subcellularLocation>
        <location evidence="1">Cell membrane</location>
        <topology evidence="1">Multi-pass membrane protein</topology>
    </subcellularLocation>
</comment>
<evidence type="ECO:0000256" key="4">
    <source>
        <dbReference type="ARBA" id="ARBA00022692"/>
    </source>
</evidence>
<dbReference type="NCBIfam" id="NF003965">
    <property type="entry name" value="PRK05457.1"/>
    <property type="match status" value="1"/>
</dbReference>
<evidence type="ECO:0000256" key="1">
    <source>
        <dbReference type="ARBA" id="ARBA00004651"/>
    </source>
</evidence>
<comment type="similarity">
    <text evidence="11">Belongs to the peptidase M48 family.</text>
</comment>
<protein>
    <submittedName>
        <fullName evidence="14">Protease HtpX</fullName>
        <ecNumber evidence="14">3.4.24.-</ecNumber>
    </submittedName>
</protein>
<dbReference type="EC" id="3.4.24.-" evidence="14"/>
<evidence type="ECO:0000256" key="7">
    <source>
        <dbReference type="ARBA" id="ARBA00022833"/>
    </source>
</evidence>
<keyword evidence="8 12" id="KW-1133">Transmembrane helix</keyword>
<dbReference type="InterPro" id="IPR050083">
    <property type="entry name" value="HtpX_protease"/>
</dbReference>
<dbReference type="Gene3D" id="3.30.2010.10">
    <property type="entry name" value="Metalloproteases ('zincins'), catalytic domain"/>
    <property type="match status" value="1"/>
</dbReference>
<feature type="transmembrane region" description="Helical" evidence="12">
    <location>
        <begin position="33"/>
        <end position="53"/>
    </location>
</feature>
<comment type="cofactor">
    <cofactor evidence="11">
        <name>Zn(2+)</name>
        <dbReference type="ChEBI" id="CHEBI:29105"/>
    </cofactor>
    <text evidence="11">Binds 1 zinc ion per subunit.</text>
</comment>
<feature type="domain" description="Peptidase M48" evidence="13">
    <location>
        <begin position="78"/>
        <end position="301"/>
    </location>
</feature>
<reference evidence="14" key="1">
    <citation type="submission" date="2022-05" db="EMBL/GenBank/DDBJ databases">
        <title>Impact of host demography and evolutionary history on endosymbiont molecular evolution: a test in carpenter ants (Genus Camponotus) and their Blochmannia endosymbionts.</title>
        <authorList>
            <person name="Manthey J.D."/>
            <person name="Giron J.C."/>
            <person name="Hruska J.P."/>
        </authorList>
    </citation>
    <scope>NUCLEOTIDE SEQUENCE</scope>
    <source>
        <strain evidence="14">C-006</strain>
    </source>
</reference>
<evidence type="ECO:0000256" key="12">
    <source>
        <dbReference type="SAM" id="Phobius"/>
    </source>
</evidence>
<evidence type="ECO:0000256" key="5">
    <source>
        <dbReference type="ARBA" id="ARBA00022723"/>
    </source>
</evidence>
<keyword evidence="3 11" id="KW-0645">Protease</keyword>
<dbReference type="GO" id="GO:0008233">
    <property type="term" value="F:peptidase activity"/>
    <property type="evidence" value="ECO:0007669"/>
    <property type="project" value="UniProtKB-KW"/>
</dbReference>
<dbReference type="RefSeq" id="WP_250223078.1">
    <property type="nucleotide sequence ID" value="NZ_CP097762.1"/>
</dbReference>
<organism evidence="14 15">
    <name type="scientific">Candidatus Blochmannia ocreatus</name>
    <name type="common">nom. nud.</name>
    <dbReference type="NCBI Taxonomy" id="251538"/>
    <lineage>
        <taxon>Bacteria</taxon>
        <taxon>Pseudomonadati</taxon>
        <taxon>Pseudomonadota</taxon>
        <taxon>Gammaproteobacteria</taxon>
        <taxon>Enterobacterales</taxon>
        <taxon>Enterobacteriaceae</taxon>
        <taxon>ant endosymbionts</taxon>
        <taxon>Candidatus Blochmanniella</taxon>
    </lineage>
</organism>
<dbReference type="InterPro" id="IPR001915">
    <property type="entry name" value="Peptidase_M48"/>
</dbReference>
<accession>A0ABY4SSJ4</accession>
<evidence type="ECO:0000256" key="3">
    <source>
        <dbReference type="ARBA" id="ARBA00022670"/>
    </source>
</evidence>
<dbReference type="PANTHER" id="PTHR43221:SF1">
    <property type="entry name" value="PROTEASE HTPX"/>
    <property type="match status" value="1"/>
</dbReference>
<evidence type="ECO:0000259" key="13">
    <source>
        <dbReference type="Pfam" id="PF01435"/>
    </source>
</evidence>
<keyword evidence="10 12" id="KW-0472">Membrane</keyword>
<evidence type="ECO:0000256" key="2">
    <source>
        <dbReference type="ARBA" id="ARBA00022475"/>
    </source>
</evidence>
<evidence type="ECO:0000256" key="6">
    <source>
        <dbReference type="ARBA" id="ARBA00022801"/>
    </source>
</evidence>
<keyword evidence="7 11" id="KW-0862">Zinc</keyword>
<name>A0ABY4SSJ4_9ENTR</name>
<dbReference type="CDD" id="cd07335">
    <property type="entry name" value="M48B_HtpX_like"/>
    <property type="match status" value="1"/>
</dbReference>
<dbReference type="Pfam" id="PF01435">
    <property type="entry name" value="Peptidase_M48"/>
    <property type="match status" value="1"/>
</dbReference>
<gene>
    <name evidence="14" type="primary">htpX</name>
    <name evidence="14" type="ORF">M9405_02170</name>
</gene>
<evidence type="ECO:0000256" key="8">
    <source>
        <dbReference type="ARBA" id="ARBA00022989"/>
    </source>
</evidence>
<sequence>MMRIMLFIVTNLLVMILFGSVLSCIGNCSSSTFELIKIASIFGFLGAFISLLLSKFIALSTVNGVVINKASNDMEIWILESIRNQSKKLCISAPQLAIYDSVDMNAFATGFRKNAALIAVSSSLLKNMSRDSIEAVIAHEISHIASGDMVTMTLIQGVMNTFVIFISRSLSRLIEFCLLYNSDRNSSISAHDNDHYNFDTPSLIYVVITSILEMLFGMLASIVVFWFSRRREFYADSGAAKLVGCKNMICALQELQCDIESNNISNSVMTLYINSVKKTNILSNLFASHPSLEHRIEALRNGTYF</sequence>
<dbReference type="PANTHER" id="PTHR43221">
    <property type="entry name" value="PROTEASE HTPX"/>
    <property type="match status" value="1"/>
</dbReference>
<feature type="transmembrane region" description="Helical" evidence="12">
    <location>
        <begin position="202"/>
        <end position="227"/>
    </location>
</feature>
<dbReference type="EMBL" id="CP097762">
    <property type="protein sequence ID" value="URJ24947.1"/>
    <property type="molecule type" value="Genomic_DNA"/>
</dbReference>
<proteinExistence type="inferred from homology"/>
<evidence type="ECO:0000256" key="9">
    <source>
        <dbReference type="ARBA" id="ARBA00023049"/>
    </source>
</evidence>
<keyword evidence="5" id="KW-0479">Metal-binding</keyword>
<dbReference type="PROSITE" id="PS51257">
    <property type="entry name" value="PROKAR_LIPOPROTEIN"/>
    <property type="match status" value="1"/>
</dbReference>
<evidence type="ECO:0000313" key="15">
    <source>
        <dbReference type="Proteomes" id="UP001056834"/>
    </source>
</evidence>
<evidence type="ECO:0000256" key="10">
    <source>
        <dbReference type="ARBA" id="ARBA00023136"/>
    </source>
</evidence>
<evidence type="ECO:0000256" key="11">
    <source>
        <dbReference type="RuleBase" id="RU003983"/>
    </source>
</evidence>
<evidence type="ECO:0000313" key="14">
    <source>
        <dbReference type="EMBL" id="URJ24947.1"/>
    </source>
</evidence>
<keyword evidence="6 11" id="KW-0378">Hydrolase</keyword>